<proteinExistence type="predicted"/>
<dbReference type="Proteomes" id="UP001172159">
    <property type="component" value="Unassembled WGS sequence"/>
</dbReference>
<reference evidence="2" key="1">
    <citation type="submission" date="2023-06" db="EMBL/GenBank/DDBJ databases">
        <title>Genome-scale phylogeny and comparative genomics of the fungal order Sordariales.</title>
        <authorList>
            <consortium name="Lawrence Berkeley National Laboratory"/>
            <person name="Hensen N."/>
            <person name="Bonometti L."/>
            <person name="Westerberg I."/>
            <person name="Brannstrom I.O."/>
            <person name="Guillou S."/>
            <person name="Cros-Aarteil S."/>
            <person name="Calhoun S."/>
            <person name="Haridas S."/>
            <person name="Kuo A."/>
            <person name="Mondo S."/>
            <person name="Pangilinan J."/>
            <person name="Riley R."/>
            <person name="Labutti K."/>
            <person name="Andreopoulos B."/>
            <person name="Lipzen A."/>
            <person name="Chen C."/>
            <person name="Yanf M."/>
            <person name="Daum C."/>
            <person name="Ng V."/>
            <person name="Clum A."/>
            <person name="Steindorff A."/>
            <person name="Ohm R."/>
            <person name="Martin F."/>
            <person name="Silar P."/>
            <person name="Natvig D."/>
            <person name="Lalanne C."/>
            <person name="Gautier V."/>
            <person name="Ament-Velasquez S.L."/>
            <person name="Kruys A."/>
            <person name="Hutchinson M.I."/>
            <person name="Powell A.J."/>
            <person name="Barry K."/>
            <person name="Miller A.N."/>
            <person name="Grigoriev I.V."/>
            <person name="Debuchy R."/>
            <person name="Gladieux P."/>
            <person name="Thoren M.H."/>
            <person name="Johannesson H."/>
        </authorList>
    </citation>
    <scope>NUCLEOTIDE SEQUENCE</scope>
    <source>
        <strain evidence="2">CBS 540.89</strain>
    </source>
</reference>
<comment type="caution">
    <text evidence="2">The sequence shown here is derived from an EMBL/GenBank/DDBJ whole genome shotgun (WGS) entry which is preliminary data.</text>
</comment>
<evidence type="ECO:0000313" key="2">
    <source>
        <dbReference type="EMBL" id="KAK0739485.1"/>
    </source>
</evidence>
<feature type="compositionally biased region" description="Polar residues" evidence="1">
    <location>
        <begin position="46"/>
        <end position="55"/>
    </location>
</feature>
<gene>
    <name evidence="2" type="ORF">B0T21DRAFT_346792</name>
</gene>
<dbReference type="EMBL" id="JAUKTV010000004">
    <property type="protein sequence ID" value="KAK0739485.1"/>
    <property type="molecule type" value="Genomic_DNA"/>
</dbReference>
<dbReference type="AlphaFoldDB" id="A0AA40BSH3"/>
<accession>A0AA40BSH3</accession>
<feature type="region of interest" description="Disordered" evidence="1">
    <location>
        <begin position="68"/>
        <end position="95"/>
    </location>
</feature>
<organism evidence="2 3">
    <name type="scientific">Apiosordaria backusii</name>
    <dbReference type="NCBI Taxonomy" id="314023"/>
    <lineage>
        <taxon>Eukaryota</taxon>
        <taxon>Fungi</taxon>
        <taxon>Dikarya</taxon>
        <taxon>Ascomycota</taxon>
        <taxon>Pezizomycotina</taxon>
        <taxon>Sordariomycetes</taxon>
        <taxon>Sordariomycetidae</taxon>
        <taxon>Sordariales</taxon>
        <taxon>Lasiosphaeriaceae</taxon>
        <taxon>Apiosordaria</taxon>
    </lineage>
</organism>
<protein>
    <submittedName>
        <fullName evidence="2">Uncharacterized protein</fullName>
    </submittedName>
</protein>
<name>A0AA40BSH3_9PEZI</name>
<evidence type="ECO:0000313" key="3">
    <source>
        <dbReference type="Proteomes" id="UP001172159"/>
    </source>
</evidence>
<sequence>MSTQNTPPGLPNPPISQRTSHRANEEYSRTQVQRAQAQGGMPRQTGFPSASNTPGLLQYPRLFQQSPATVQYNPPSFNTTPRPSQGLASGSPVTAQSNPYIQRALVTPPMGQAVNGQFHIAPRQPSANYRGNTSNPRNHSAAIPVCESSSLFVTQLPPNTTVELLLNTICDRFPGLNDRIYGCSIQAPQPEKGYHHAAASITTFTRPGAERLMHFINVSPGLVINGQAARCIWNRTLAEPPAKRVAPDHSRVLLMRGSQQALFDVIERLCPLLGRENGGVRFETQDAGFWQNGDECVLELIFGSYRGQAANVKGLINKEMPFVDVRYGIDPCDNRSRKV</sequence>
<evidence type="ECO:0000256" key="1">
    <source>
        <dbReference type="SAM" id="MobiDB-lite"/>
    </source>
</evidence>
<feature type="region of interest" description="Disordered" evidence="1">
    <location>
        <begin position="1"/>
        <end position="56"/>
    </location>
</feature>
<keyword evidence="3" id="KW-1185">Reference proteome</keyword>